<proteinExistence type="predicted"/>
<dbReference type="GO" id="GO:0008233">
    <property type="term" value="F:peptidase activity"/>
    <property type="evidence" value="ECO:0007669"/>
    <property type="project" value="UniProtKB-KW"/>
</dbReference>
<dbReference type="EMBL" id="SJPP01000001">
    <property type="protein sequence ID" value="TWU12222.1"/>
    <property type="molecule type" value="Genomic_DNA"/>
</dbReference>
<dbReference type="SUPFAM" id="SSF50475">
    <property type="entry name" value="FMN-binding split barrel"/>
    <property type="match status" value="1"/>
</dbReference>
<dbReference type="PIRSF" id="PIRSF010372">
    <property type="entry name" value="PaiB"/>
    <property type="match status" value="1"/>
</dbReference>
<dbReference type="AlphaFoldDB" id="A0A5C6BKE6"/>
<dbReference type="PANTHER" id="PTHR35802:SF1">
    <property type="entry name" value="PROTEASE SYNTHASE AND SPORULATION PROTEIN PAI 2"/>
    <property type="match status" value="1"/>
</dbReference>
<dbReference type="GO" id="GO:0006508">
    <property type="term" value="P:proteolysis"/>
    <property type="evidence" value="ECO:0007669"/>
    <property type="project" value="UniProtKB-KW"/>
</dbReference>
<name>A0A5C6BKE6_9PLAN</name>
<sequence length="216" mass="24061">MYVPPAFAEMDTTVLHDFMVQNSFATLVSVAKPSAVASHLPLLLDRSTGPYGRLIGHMARANPHWEQADGQEVLAIFTGPHAYISPSWYHVKNAVPTWNYIAVHAYGTFRLNDNRDRTLEIVRDSVESYEAKSKTPWSLGDADAEFIDRLLDAIVGFDFDIQRIEGAWKLSQNHAPERRQGVIHGLKDAGEEQQRQIAELMSSEPTNGDPSAGIAF</sequence>
<dbReference type="Gene3D" id="2.30.110.10">
    <property type="entry name" value="Electron Transport, Fmn-binding Protein, Chain A"/>
    <property type="match status" value="1"/>
</dbReference>
<dbReference type="Proteomes" id="UP000320735">
    <property type="component" value="Unassembled WGS sequence"/>
</dbReference>
<dbReference type="OrthoDB" id="9794948at2"/>
<dbReference type="Pfam" id="PF04299">
    <property type="entry name" value="FMN_bind_2"/>
    <property type="match status" value="1"/>
</dbReference>
<accession>A0A5C6BKE6</accession>
<gene>
    <name evidence="1" type="primary">paiB</name>
    <name evidence="1" type="ORF">CA54_10450</name>
</gene>
<dbReference type="InterPro" id="IPR012349">
    <property type="entry name" value="Split_barrel_FMN-bd"/>
</dbReference>
<evidence type="ECO:0000313" key="2">
    <source>
        <dbReference type="Proteomes" id="UP000320735"/>
    </source>
</evidence>
<keyword evidence="2" id="KW-1185">Reference proteome</keyword>
<dbReference type="RefSeq" id="WP_146369721.1">
    <property type="nucleotide sequence ID" value="NZ_SJPP01000001.1"/>
</dbReference>
<evidence type="ECO:0000313" key="1">
    <source>
        <dbReference type="EMBL" id="TWU12222.1"/>
    </source>
</evidence>
<dbReference type="InterPro" id="IPR007396">
    <property type="entry name" value="TR_PAI2-type"/>
</dbReference>
<protein>
    <submittedName>
        <fullName evidence="1">Protease synthase and sporulation protein PAI 2</fullName>
    </submittedName>
</protein>
<keyword evidence="1" id="KW-0645">Protease</keyword>
<reference evidence="1 2" key="1">
    <citation type="submission" date="2019-02" db="EMBL/GenBank/DDBJ databases">
        <title>Deep-cultivation of Planctomycetes and their phenomic and genomic characterization uncovers novel biology.</title>
        <authorList>
            <person name="Wiegand S."/>
            <person name="Jogler M."/>
            <person name="Boedeker C."/>
            <person name="Pinto D."/>
            <person name="Vollmers J."/>
            <person name="Rivas-Marin E."/>
            <person name="Kohn T."/>
            <person name="Peeters S.H."/>
            <person name="Heuer A."/>
            <person name="Rast P."/>
            <person name="Oberbeckmann S."/>
            <person name="Bunk B."/>
            <person name="Jeske O."/>
            <person name="Meyerdierks A."/>
            <person name="Storesund J.E."/>
            <person name="Kallscheuer N."/>
            <person name="Luecker S."/>
            <person name="Lage O.M."/>
            <person name="Pohl T."/>
            <person name="Merkel B.J."/>
            <person name="Hornburger P."/>
            <person name="Mueller R.-W."/>
            <person name="Bruemmer F."/>
            <person name="Labrenz M."/>
            <person name="Spormann A.M."/>
            <person name="Op Den Camp H."/>
            <person name="Overmann J."/>
            <person name="Amann R."/>
            <person name="Jetten M.S.M."/>
            <person name="Mascher T."/>
            <person name="Medema M.H."/>
            <person name="Devos D.P."/>
            <person name="Kaster A.-K."/>
            <person name="Ovreas L."/>
            <person name="Rohde M."/>
            <person name="Galperin M.Y."/>
            <person name="Jogler C."/>
        </authorList>
    </citation>
    <scope>NUCLEOTIDE SEQUENCE [LARGE SCALE GENOMIC DNA]</scope>
    <source>
        <strain evidence="1 2">CA54</strain>
    </source>
</reference>
<comment type="caution">
    <text evidence="1">The sequence shown here is derived from an EMBL/GenBank/DDBJ whole genome shotgun (WGS) entry which is preliminary data.</text>
</comment>
<keyword evidence="1" id="KW-0378">Hydrolase</keyword>
<organism evidence="1 2">
    <name type="scientific">Symmachiella macrocystis</name>
    <dbReference type="NCBI Taxonomy" id="2527985"/>
    <lineage>
        <taxon>Bacteria</taxon>
        <taxon>Pseudomonadati</taxon>
        <taxon>Planctomycetota</taxon>
        <taxon>Planctomycetia</taxon>
        <taxon>Planctomycetales</taxon>
        <taxon>Planctomycetaceae</taxon>
        <taxon>Symmachiella</taxon>
    </lineage>
</organism>
<dbReference type="PANTHER" id="PTHR35802">
    <property type="entry name" value="PROTEASE SYNTHASE AND SPORULATION PROTEIN PAI 2"/>
    <property type="match status" value="1"/>
</dbReference>